<proteinExistence type="predicted"/>
<reference evidence="2" key="1">
    <citation type="submission" date="2019-08" db="EMBL/GenBank/DDBJ databases">
        <authorList>
            <person name="Kucharzyk K."/>
            <person name="Murdoch R.W."/>
            <person name="Higgins S."/>
            <person name="Loffler F."/>
        </authorList>
    </citation>
    <scope>NUCLEOTIDE SEQUENCE</scope>
</reference>
<accession>A0A645FIE2</accession>
<dbReference type="AlphaFoldDB" id="A0A645FIE2"/>
<comment type="caution">
    <text evidence="2">The sequence shown here is derived from an EMBL/GenBank/DDBJ whole genome shotgun (WGS) entry which is preliminary data.</text>
</comment>
<dbReference type="EMBL" id="VSSQ01059902">
    <property type="protein sequence ID" value="MPN13406.1"/>
    <property type="molecule type" value="Genomic_DNA"/>
</dbReference>
<organism evidence="2">
    <name type="scientific">bioreactor metagenome</name>
    <dbReference type="NCBI Taxonomy" id="1076179"/>
    <lineage>
        <taxon>unclassified sequences</taxon>
        <taxon>metagenomes</taxon>
        <taxon>ecological metagenomes</taxon>
    </lineage>
</organism>
<feature type="transmembrane region" description="Helical" evidence="1">
    <location>
        <begin position="53"/>
        <end position="72"/>
    </location>
</feature>
<name>A0A645FIE2_9ZZZZ</name>
<evidence type="ECO:0000256" key="1">
    <source>
        <dbReference type="SAM" id="Phobius"/>
    </source>
</evidence>
<feature type="transmembrane region" description="Helical" evidence="1">
    <location>
        <begin position="12"/>
        <end position="32"/>
    </location>
</feature>
<keyword evidence="1" id="KW-0472">Membrane</keyword>
<keyword evidence="1" id="KW-1133">Transmembrane helix</keyword>
<feature type="transmembrane region" description="Helical" evidence="1">
    <location>
        <begin position="78"/>
        <end position="99"/>
    </location>
</feature>
<protein>
    <submittedName>
        <fullName evidence="2">Uncharacterized protein</fullName>
    </submittedName>
</protein>
<gene>
    <name evidence="2" type="ORF">SDC9_160727</name>
</gene>
<sequence length="105" mass="12619">MLNINVLFNFNMNLFINFILKFYNLLFIGFNINPITDLIRVFFYKFIRRMNNFPMPINIMANLCLDFLILMISNIELIFFIVIPICFLVIYSISFAYYIKSLTNM</sequence>
<evidence type="ECO:0000313" key="2">
    <source>
        <dbReference type="EMBL" id="MPN13406.1"/>
    </source>
</evidence>
<keyword evidence="1" id="KW-0812">Transmembrane</keyword>